<dbReference type="RefSeq" id="WP_159223345.1">
    <property type="nucleotide sequence ID" value="NZ_LR733469.1"/>
</dbReference>
<comment type="caution">
    <text evidence="4">The sequence shown here is derived from an EMBL/GenBank/DDBJ whole genome shotgun (WGS) entry which is preliminary data.</text>
</comment>
<evidence type="ECO:0000256" key="1">
    <source>
        <dbReference type="ARBA" id="ARBA00004328"/>
    </source>
</evidence>
<name>A0AAX3J3S1_9GAMM</name>
<dbReference type="EMBL" id="CABWMH010000007">
    <property type="protein sequence ID" value="VXB51951.1"/>
    <property type="molecule type" value="Genomic_DNA"/>
</dbReference>
<evidence type="ECO:0000313" key="5">
    <source>
        <dbReference type="Proteomes" id="UP000433737"/>
    </source>
</evidence>
<accession>A0AAX3J3S1</accession>
<evidence type="ECO:0000256" key="3">
    <source>
        <dbReference type="ARBA" id="ARBA00023219"/>
    </source>
</evidence>
<reference evidence="4 5" key="1">
    <citation type="submission" date="2019-10" db="EMBL/GenBank/DDBJ databases">
        <authorList>
            <person name="Karimi E."/>
        </authorList>
    </citation>
    <scope>NUCLEOTIDE SEQUENCE [LARGE SCALE GENOMIC DNA]</scope>
    <source>
        <strain evidence="4">Pantoea sp. 111</strain>
    </source>
</reference>
<dbReference type="InterPro" id="IPR020991">
    <property type="entry name" value="Connector_podovirus"/>
</dbReference>
<dbReference type="Proteomes" id="UP000433737">
    <property type="component" value="Unassembled WGS sequence"/>
</dbReference>
<comment type="subcellular location">
    <subcellularLocation>
        <location evidence="1">Virion</location>
    </subcellularLocation>
</comment>
<evidence type="ECO:0000313" key="4">
    <source>
        <dbReference type="EMBL" id="VXB51951.1"/>
    </source>
</evidence>
<dbReference type="AlphaFoldDB" id="A0AAX3J3S1"/>
<sequence>MAEETLKQRLNKQLGLLKDERTTFDSHWIDLSDYISPRSSRFLVSDANRNNRRNTNIVDPTCTLAERTLASGMMSGITSPARPWFTLSVSDPAMKDYGPVKVWLEDVQRRMNEVFNKSNLYQSLPIVYAQLGTYGTAAMAVLEDDEDIIRTYPFPIGSYYVSNSARLSVDTVYREFRMTTRQLVEQFGLDNVSDTVKGQWATQNTEAWHDIIHAVYPNVNRQTGKMDAKNKRYKSVYFEKGGDDKVLRESGFDEFPILAPRWEVNGEDAYGSNCPGMTALGQVKALQLEQKRKSQLIDKATNPPLVGPSSLKSQRISQLPGAVTYVDQITGQDGLRPLYAVNPNTADLLNDIQDTREIIRSSYFVDLFLMLQNINTRSMPVEAVNELREEKLLMLGPVLERLNDEFLDPLIDRAFAIMQRKGMLPPAPEVLQGTALRIEYISVMAQAQKSIGVNSMERFVGFVGGMAQAKPEALDKLDIDKIIDSYGDSIGVSPSVIVPDEEVQKIRQARAEQIQQQQQMQMAQAAVAGAKDLSQANLEGPNALSAIAGGMQQ</sequence>
<keyword evidence="3" id="KW-0231">Viral genome packaging</keyword>
<organism evidence="4 5">
    <name type="scientific">Pantoea brenneri</name>
    <dbReference type="NCBI Taxonomy" id="472694"/>
    <lineage>
        <taxon>Bacteria</taxon>
        <taxon>Pseudomonadati</taxon>
        <taxon>Pseudomonadota</taxon>
        <taxon>Gammaproteobacteria</taxon>
        <taxon>Enterobacterales</taxon>
        <taxon>Erwiniaceae</taxon>
        <taxon>Pantoea</taxon>
    </lineage>
</organism>
<evidence type="ECO:0000256" key="2">
    <source>
        <dbReference type="ARBA" id="ARBA00022612"/>
    </source>
</evidence>
<protein>
    <submittedName>
        <fullName evidence="4">Phage head-tail connector protein</fullName>
    </submittedName>
</protein>
<keyword evidence="2" id="KW-1188">Viral release from host cell</keyword>
<dbReference type="Pfam" id="PF12236">
    <property type="entry name" value="Head-tail_con"/>
    <property type="match status" value="1"/>
</dbReference>
<proteinExistence type="predicted"/>
<gene>
    <name evidence="4" type="ORF">PANT111_150137</name>
</gene>